<dbReference type="AlphaFoldDB" id="A0A835W6Z9"/>
<evidence type="ECO:0000259" key="2">
    <source>
        <dbReference type="PROSITE" id="PS51154"/>
    </source>
</evidence>
<feature type="compositionally biased region" description="Pro residues" evidence="1">
    <location>
        <begin position="523"/>
        <end position="533"/>
    </location>
</feature>
<comment type="caution">
    <text evidence="3">The sequence shown here is derived from an EMBL/GenBank/DDBJ whole genome shotgun (WGS) entry which is preliminary data.</text>
</comment>
<feature type="compositionally biased region" description="Low complexity" evidence="1">
    <location>
        <begin position="402"/>
        <end position="411"/>
    </location>
</feature>
<feature type="region of interest" description="Disordered" evidence="1">
    <location>
        <begin position="218"/>
        <end position="242"/>
    </location>
</feature>
<proteinExistence type="predicted"/>
<protein>
    <recommendedName>
        <fullName evidence="2">Macro domain-containing protein</fullName>
    </recommendedName>
</protein>
<dbReference type="InterPro" id="IPR002589">
    <property type="entry name" value="Macro_dom"/>
</dbReference>
<dbReference type="PROSITE" id="PS51154">
    <property type="entry name" value="MACRO"/>
    <property type="match status" value="1"/>
</dbReference>
<dbReference type="PANTHER" id="PTHR11106:SF27">
    <property type="entry name" value="MACRO DOMAIN-CONTAINING PROTEIN"/>
    <property type="match status" value="1"/>
</dbReference>
<dbReference type="SMART" id="SM00506">
    <property type="entry name" value="A1pp"/>
    <property type="match status" value="1"/>
</dbReference>
<feature type="compositionally biased region" description="Gly residues" evidence="1">
    <location>
        <begin position="549"/>
        <end position="561"/>
    </location>
</feature>
<sequence length="594" mass="57158">MQADRGPDQVRPVAVVNAANQRLCGGGGVDGMIHARAGPDLAKECLSKPEVRPGIRCPTGEAVVTKGYNFNTEFIIHTCGPVYAKEREAECKRDLTNAYRNSLTKAQELGVRCVAFAAISTGVYAYPFKDATEVSLEVLQYAQPPLEEVWVVLFTQGDFDTATGIAEQTLRLPPFQGGGGGGGITKLQLEPSSISGGIHSQASIISHEFLAKLAPAGAARNGGGTASGDGPGLASAGGGGGLTSASSLKPAASVGAKSGGPGPGTMQGPMTATIAAARRITATSHAGSAAGGSVAGDDDGNSIDLDGDGGGGGRPMRKSVGLAGAASVGAAGVKAVDEEAAATLPGRISMAGGGGGGGALTSVLSGAGGGGGAGGGRVSNAGMAGSMGGPGRVSQMGGPGPAAGRLAATGTNSPVPALQLPPPPPAALQLPPAGQPGDGGAAASGGFSAKGRTTFSGATAAAPMGGTGNAAMHRQITAGPDMRAGAAAAAAAAFALAPSPPPRRPAGPPSQLGTSPQQVPSLSLPPPPPPPLLPGSAQPAALGKHASRTGGGAGGLGGGGGFGLAAEDSLALFAEASESPILPARLRPPPAPNK</sequence>
<dbReference type="SUPFAM" id="SSF52949">
    <property type="entry name" value="Macro domain-like"/>
    <property type="match status" value="1"/>
</dbReference>
<reference evidence="3" key="1">
    <citation type="journal article" date="2020" name="bioRxiv">
        <title>Comparative genomics of Chlamydomonas.</title>
        <authorList>
            <person name="Craig R.J."/>
            <person name="Hasan A.R."/>
            <person name="Ness R.W."/>
            <person name="Keightley P.D."/>
        </authorList>
    </citation>
    <scope>NUCLEOTIDE SEQUENCE</scope>
    <source>
        <strain evidence="3">SAG 7.73</strain>
    </source>
</reference>
<dbReference type="EMBL" id="JAEHOC010000005">
    <property type="protein sequence ID" value="KAG2441790.1"/>
    <property type="molecule type" value="Genomic_DNA"/>
</dbReference>
<keyword evidence="4" id="KW-1185">Reference proteome</keyword>
<dbReference type="Pfam" id="PF01661">
    <property type="entry name" value="Macro"/>
    <property type="match status" value="1"/>
</dbReference>
<feature type="compositionally biased region" description="Acidic residues" evidence="1">
    <location>
        <begin position="296"/>
        <end position="307"/>
    </location>
</feature>
<feature type="region of interest" description="Disordered" evidence="1">
    <location>
        <begin position="383"/>
        <end position="448"/>
    </location>
</feature>
<organism evidence="3 4">
    <name type="scientific">Chlamydomonas incerta</name>
    <dbReference type="NCBI Taxonomy" id="51695"/>
    <lineage>
        <taxon>Eukaryota</taxon>
        <taxon>Viridiplantae</taxon>
        <taxon>Chlorophyta</taxon>
        <taxon>core chlorophytes</taxon>
        <taxon>Chlorophyceae</taxon>
        <taxon>CS clade</taxon>
        <taxon>Chlamydomonadales</taxon>
        <taxon>Chlamydomonadaceae</taxon>
        <taxon>Chlamydomonas</taxon>
    </lineage>
</organism>
<dbReference type="PANTHER" id="PTHR11106">
    <property type="entry name" value="GANGLIOSIDE INDUCED DIFFERENTIATION ASSOCIATED PROTEIN 2-RELATED"/>
    <property type="match status" value="1"/>
</dbReference>
<dbReference type="OrthoDB" id="6133115at2759"/>
<gene>
    <name evidence="3" type="ORF">HXX76_003403</name>
</gene>
<feature type="compositionally biased region" description="Gly residues" evidence="1">
    <location>
        <begin position="385"/>
        <end position="401"/>
    </location>
</feature>
<feature type="domain" description="Macro" evidence="2">
    <location>
        <begin position="1"/>
        <end position="170"/>
    </location>
</feature>
<dbReference type="InterPro" id="IPR043472">
    <property type="entry name" value="Macro_dom-like"/>
</dbReference>
<feature type="region of interest" description="Disordered" evidence="1">
    <location>
        <begin position="495"/>
        <end position="561"/>
    </location>
</feature>
<feature type="compositionally biased region" description="Pro residues" evidence="1">
    <location>
        <begin position="498"/>
        <end position="508"/>
    </location>
</feature>
<evidence type="ECO:0000256" key="1">
    <source>
        <dbReference type="SAM" id="MobiDB-lite"/>
    </source>
</evidence>
<feature type="compositionally biased region" description="Gly residues" evidence="1">
    <location>
        <begin position="220"/>
        <end position="242"/>
    </location>
</feature>
<accession>A0A835W6Z9</accession>
<dbReference type="Gene3D" id="3.40.220.10">
    <property type="entry name" value="Leucine Aminopeptidase, subunit E, domain 1"/>
    <property type="match status" value="1"/>
</dbReference>
<evidence type="ECO:0000313" key="4">
    <source>
        <dbReference type="Proteomes" id="UP000650467"/>
    </source>
</evidence>
<feature type="region of interest" description="Disordered" evidence="1">
    <location>
        <begin position="285"/>
        <end position="318"/>
    </location>
</feature>
<evidence type="ECO:0000313" key="3">
    <source>
        <dbReference type="EMBL" id="KAG2441790.1"/>
    </source>
</evidence>
<dbReference type="Proteomes" id="UP000650467">
    <property type="component" value="Unassembled WGS sequence"/>
</dbReference>
<name>A0A835W6Z9_CHLIN</name>